<evidence type="ECO:0000313" key="2">
    <source>
        <dbReference type="Proteomes" id="UP000006052"/>
    </source>
</evidence>
<dbReference type="Proteomes" id="UP000006052">
    <property type="component" value="Chromosome"/>
</dbReference>
<name>I3YN44_ALIFI</name>
<dbReference type="HOGENOM" id="CLU_1381742_0_0_10"/>
<reference evidence="2" key="1">
    <citation type="journal article" date="2013" name="Stand. Genomic Sci.">
        <title>Complete genome sequence of the bile-resistant pigment-producing anaerobe Alistipes finegoldii type strain (AHN2437(T)).</title>
        <authorList>
            <person name="Mavromatis K."/>
            <person name="Stackebrandt E."/>
            <person name="Munk C."/>
            <person name="Lapidus A."/>
            <person name="Nolan M."/>
            <person name="Lucas S."/>
            <person name="Hammon N."/>
            <person name="Deshpande S."/>
            <person name="Cheng J.F."/>
            <person name="Tapia R."/>
            <person name="Goodwin L.A."/>
            <person name="Pitluck S."/>
            <person name="Liolios K."/>
            <person name="Pagani I."/>
            <person name="Ivanova N."/>
            <person name="Mikhailova N."/>
            <person name="Huntemann M."/>
            <person name="Pati A."/>
            <person name="Chen A."/>
            <person name="Palaniappan K."/>
            <person name="Land M."/>
            <person name="Hauser L."/>
            <person name="Rohde M."/>
            <person name="Gronow S."/>
            <person name="Goker M."/>
            <person name="Detter J.C."/>
            <person name="Bristow J."/>
            <person name="Eisen J.A."/>
            <person name="Markowitz V."/>
            <person name="Hugenholtz P."/>
            <person name="Kyrpides N.C."/>
            <person name="Klenk H.P."/>
            <person name="Woyke T."/>
        </authorList>
    </citation>
    <scope>NUCLEOTIDE SEQUENCE</scope>
    <source>
        <strain evidence="2">DSM 17242 / JCM 16770 / AHN 2437 / CCUG 46020 / CIP 107999</strain>
    </source>
</reference>
<proteinExistence type="predicted"/>
<organism evidence="1 2">
    <name type="scientific">Alistipes finegoldii (strain DSM 17242 / JCM 16770 / CCUG 46020 / CIP 107999 / KCTC 15236 / AHN 2437)</name>
    <dbReference type="NCBI Taxonomy" id="679935"/>
    <lineage>
        <taxon>Bacteria</taxon>
        <taxon>Pseudomonadati</taxon>
        <taxon>Bacteroidota</taxon>
        <taxon>Bacteroidia</taxon>
        <taxon>Bacteroidales</taxon>
        <taxon>Rikenellaceae</taxon>
        <taxon>Alistipes</taxon>
    </lineage>
</organism>
<dbReference type="KEGG" id="afd:Alfi_2120"/>
<dbReference type="GeneID" id="79838721"/>
<gene>
    <name evidence="1" type="ordered locus">Alfi_2120</name>
</gene>
<evidence type="ECO:0000313" key="1">
    <source>
        <dbReference type="EMBL" id="AFL78412.1"/>
    </source>
</evidence>
<dbReference type="STRING" id="679935.Alfi_2120"/>
<protein>
    <submittedName>
        <fullName evidence="1">Uncharacterized protein</fullName>
    </submittedName>
</protein>
<dbReference type="EMBL" id="CP003274">
    <property type="protein sequence ID" value="AFL78412.1"/>
    <property type="molecule type" value="Genomic_DNA"/>
</dbReference>
<dbReference type="RefSeq" id="WP_014775760.1">
    <property type="nucleotide sequence ID" value="NC_018011.1"/>
</dbReference>
<accession>I3YN44</accession>
<dbReference type="eggNOG" id="ENOG5033SUI">
    <property type="taxonomic scope" value="Bacteria"/>
</dbReference>
<dbReference type="AlphaFoldDB" id="I3YN44"/>
<sequence length="186" mass="22037">MVKEPLYLPGDKQELFDRYLDKTAHADLIERLRVITGALQNKLTPQKLRLHRIDRTDAITLFHERQKLTKKMFQAVVTDFAVRVCTNQIEICTQQFYEAPRGKEAEHIAASRIPDLCDDTELLEQMYEWWKNLLPGQKKGIAKTFDDDFNPEWCFRDKEEETIQCIDACWRSLPLETRIDIYHYCV</sequence>